<evidence type="ECO:0000313" key="1">
    <source>
        <dbReference type="Proteomes" id="UP000694941"/>
    </source>
</evidence>
<organism evidence="1 2">
    <name type="scientific">Limulus polyphemus</name>
    <name type="common">Atlantic horseshoe crab</name>
    <dbReference type="NCBI Taxonomy" id="6850"/>
    <lineage>
        <taxon>Eukaryota</taxon>
        <taxon>Metazoa</taxon>
        <taxon>Ecdysozoa</taxon>
        <taxon>Arthropoda</taxon>
        <taxon>Chelicerata</taxon>
        <taxon>Merostomata</taxon>
        <taxon>Xiphosura</taxon>
        <taxon>Limulidae</taxon>
        <taxon>Limulus</taxon>
    </lineage>
</organism>
<sequence length="271" mass="31746">MDKLIDRVKTLNAKLEKYKIDCQENEFLLSSEDKISKLNILLDCMVEESTVDDQKLILKEYTQALMDLTFFQEGVLVEKEFSSETAETEVLSILDAFIEVEQFCIEIVNSDVEEVVGIELVECLHWRKGALLYMYCNIRTRNETWIKNHQDEFFKFLSRGVEYLKIMLSTRDVIRVDSKDEQDTLKLLQHGIFSDTHMLALMYGAEMCYWYVYYTKLWNNNEDTIVQNTSTLQHTGVELLQLYMKMVEGPLSGLGWNCDRARELLDYLIAS</sequence>
<dbReference type="PANTHER" id="PTHR28494">
    <property type="entry name" value="UPF0600 PROTEIN C5ORF51"/>
    <property type="match status" value="1"/>
</dbReference>
<reference evidence="2" key="1">
    <citation type="submission" date="2025-08" db="UniProtKB">
        <authorList>
            <consortium name="RefSeq"/>
        </authorList>
    </citation>
    <scope>IDENTIFICATION</scope>
    <source>
        <tissue evidence="2">Muscle</tissue>
    </source>
</reference>
<protein>
    <submittedName>
        <fullName evidence="2">UPF0600 protein C5orf51 homolog</fullName>
    </submittedName>
</protein>
<dbReference type="Pfam" id="PF17716">
    <property type="entry name" value="RIMC1"/>
    <property type="match status" value="1"/>
</dbReference>
<dbReference type="Proteomes" id="UP000694941">
    <property type="component" value="Unplaced"/>
</dbReference>
<dbReference type="PANTHER" id="PTHR28494:SF1">
    <property type="entry name" value="RAB7A-INTERACTING MON1-CCZ1 COMPLEX SUBUNIT 1"/>
    <property type="match status" value="1"/>
</dbReference>
<name>A0ABM1B2N1_LIMPO</name>
<accession>A0ABM1B2N1</accession>
<proteinExistence type="predicted"/>
<gene>
    <name evidence="2" type="primary">LOC106458580</name>
</gene>
<keyword evidence="1" id="KW-1185">Reference proteome</keyword>
<dbReference type="InterPro" id="IPR037657">
    <property type="entry name" value="RIMC1"/>
</dbReference>
<dbReference type="GeneID" id="106458580"/>
<dbReference type="RefSeq" id="XP_013773556.1">
    <property type="nucleotide sequence ID" value="XM_013918102.2"/>
</dbReference>
<evidence type="ECO:0000313" key="2">
    <source>
        <dbReference type="RefSeq" id="XP_013773556.1"/>
    </source>
</evidence>